<dbReference type="AlphaFoldDB" id="W9SLU1"/>
<reference evidence="3" key="1">
    <citation type="submission" date="2013-01" db="EMBL/GenBank/DDBJ databases">
        <title>Draft Genome Sequence of a Mulberry Tree, Morus notabilis C.K. Schneid.</title>
        <authorList>
            <person name="He N."/>
            <person name="Zhao S."/>
        </authorList>
    </citation>
    <scope>NUCLEOTIDE SEQUENCE</scope>
</reference>
<feature type="region of interest" description="Disordered" evidence="1">
    <location>
        <begin position="33"/>
        <end position="75"/>
    </location>
</feature>
<organism evidence="2 3">
    <name type="scientific">Morus notabilis</name>
    <dbReference type="NCBI Taxonomy" id="981085"/>
    <lineage>
        <taxon>Eukaryota</taxon>
        <taxon>Viridiplantae</taxon>
        <taxon>Streptophyta</taxon>
        <taxon>Embryophyta</taxon>
        <taxon>Tracheophyta</taxon>
        <taxon>Spermatophyta</taxon>
        <taxon>Magnoliopsida</taxon>
        <taxon>eudicotyledons</taxon>
        <taxon>Gunneridae</taxon>
        <taxon>Pentapetalae</taxon>
        <taxon>rosids</taxon>
        <taxon>fabids</taxon>
        <taxon>Rosales</taxon>
        <taxon>Moraceae</taxon>
        <taxon>Moreae</taxon>
        <taxon>Morus</taxon>
    </lineage>
</organism>
<protein>
    <submittedName>
        <fullName evidence="2">Uncharacterized protein</fullName>
    </submittedName>
</protein>
<evidence type="ECO:0000313" key="3">
    <source>
        <dbReference type="Proteomes" id="UP000030645"/>
    </source>
</evidence>
<dbReference type="EMBL" id="KE622142">
    <property type="protein sequence ID" value="EXC42877.1"/>
    <property type="molecule type" value="Genomic_DNA"/>
</dbReference>
<accession>W9SLU1</accession>
<dbReference type="Proteomes" id="UP000030645">
    <property type="component" value="Unassembled WGS sequence"/>
</dbReference>
<sequence length="75" mass="8289">MVADTNRTQTSPATIGAEIGRVLLLSTVDIQQRGSQGKWKSGNGRRVVADTDGQLPALMADKREKRTGRRRNLRK</sequence>
<proteinExistence type="predicted"/>
<evidence type="ECO:0000313" key="2">
    <source>
        <dbReference type="EMBL" id="EXC42877.1"/>
    </source>
</evidence>
<gene>
    <name evidence="2" type="ORF">L484_000501</name>
</gene>
<feature type="compositionally biased region" description="Basic residues" evidence="1">
    <location>
        <begin position="65"/>
        <end position="75"/>
    </location>
</feature>
<evidence type="ECO:0000256" key="1">
    <source>
        <dbReference type="SAM" id="MobiDB-lite"/>
    </source>
</evidence>
<name>W9SLU1_9ROSA</name>
<keyword evidence="3" id="KW-1185">Reference proteome</keyword>